<dbReference type="NCBIfam" id="TIGR00741">
    <property type="entry name" value="yfiA"/>
    <property type="match status" value="1"/>
</dbReference>
<dbReference type="Pfam" id="PF02482">
    <property type="entry name" value="Ribosomal_S30AE"/>
    <property type="match status" value="1"/>
</dbReference>
<dbReference type="GO" id="GO:0043024">
    <property type="term" value="F:ribosomal small subunit binding"/>
    <property type="evidence" value="ECO:0007669"/>
    <property type="project" value="TreeGrafter"/>
</dbReference>
<name>A0A2A2F1W3_9GAMM</name>
<dbReference type="InterPro" id="IPR050574">
    <property type="entry name" value="HPF/YfiA_ribosome-assoc"/>
</dbReference>
<dbReference type="InterPro" id="IPR036567">
    <property type="entry name" value="RHF-like"/>
</dbReference>
<dbReference type="AlphaFoldDB" id="A0A2A2F1W3"/>
<protein>
    <recommendedName>
        <fullName evidence="4">Ribosome hibernation promoting factor</fullName>
    </recommendedName>
    <alternativeName>
        <fullName evidence="5">Hibernation factor HPF</fullName>
    </alternativeName>
</protein>
<dbReference type="GO" id="GO:0045900">
    <property type="term" value="P:negative regulation of translational elongation"/>
    <property type="evidence" value="ECO:0007669"/>
    <property type="project" value="TreeGrafter"/>
</dbReference>
<evidence type="ECO:0000313" key="6">
    <source>
        <dbReference type="EMBL" id="PAU78714.1"/>
    </source>
</evidence>
<dbReference type="GO" id="GO:0022627">
    <property type="term" value="C:cytosolic small ribosomal subunit"/>
    <property type="evidence" value="ECO:0007669"/>
    <property type="project" value="TreeGrafter"/>
</dbReference>
<evidence type="ECO:0000256" key="5">
    <source>
        <dbReference type="ARBA" id="ARBA00041319"/>
    </source>
</evidence>
<sequence length="102" mass="11656">MQLNISGHHIELTEALKDYVRSKMDKLERHTDQISNTQVTLSVVKQRQTAEATLHVTGGEINAKAQHDDMYAAIDQLVDKLDRQILKHKEKQVERMHGAATR</sequence>
<evidence type="ECO:0000256" key="2">
    <source>
        <dbReference type="ARBA" id="ARBA00038434"/>
    </source>
</evidence>
<comment type="subunit">
    <text evidence="3">Associates exclusively with 100S ribosomes, which are dimers of 70S ribosomes.</text>
</comment>
<dbReference type="SUPFAM" id="SSF69754">
    <property type="entry name" value="Ribosome binding protein Y (YfiA homologue)"/>
    <property type="match status" value="1"/>
</dbReference>
<dbReference type="RefSeq" id="WP_077530637.1">
    <property type="nucleotide sequence ID" value="NZ_NSKD01000007.1"/>
</dbReference>
<keyword evidence="7" id="KW-1185">Reference proteome</keyword>
<evidence type="ECO:0000256" key="3">
    <source>
        <dbReference type="ARBA" id="ARBA00038695"/>
    </source>
</evidence>
<reference evidence="6 7" key="1">
    <citation type="submission" date="2017-08" db="EMBL/GenBank/DDBJ databases">
        <title>Halovibrio sewagensis sp. nov., isolated from wastewater of high salinity.</title>
        <authorList>
            <person name="Dong X."/>
            <person name="Zhang G."/>
        </authorList>
    </citation>
    <scope>NUCLEOTIDE SEQUENCE [LARGE SCALE GENOMIC DNA]</scope>
    <source>
        <strain evidence="6 7">YL5-2</strain>
    </source>
</reference>
<evidence type="ECO:0000256" key="1">
    <source>
        <dbReference type="ARBA" id="ARBA00022845"/>
    </source>
</evidence>
<dbReference type="Proteomes" id="UP000218896">
    <property type="component" value="Unassembled WGS sequence"/>
</dbReference>
<dbReference type="EMBL" id="NSKD01000007">
    <property type="protein sequence ID" value="PAU78714.1"/>
    <property type="molecule type" value="Genomic_DNA"/>
</dbReference>
<dbReference type="CDD" id="cd00552">
    <property type="entry name" value="RaiA"/>
    <property type="match status" value="1"/>
</dbReference>
<dbReference type="InterPro" id="IPR003489">
    <property type="entry name" value="RHF/RaiA"/>
</dbReference>
<gene>
    <name evidence="6" type="primary">raiA</name>
    <name evidence="6" type="ORF">CK501_13595</name>
</gene>
<organism evidence="6 7">
    <name type="scientific">Halovibrio salipaludis</name>
    <dbReference type="NCBI Taxonomy" id="2032626"/>
    <lineage>
        <taxon>Bacteria</taxon>
        <taxon>Pseudomonadati</taxon>
        <taxon>Pseudomonadota</taxon>
        <taxon>Gammaproteobacteria</taxon>
        <taxon>Oceanospirillales</taxon>
        <taxon>Halomonadaceae</taxon>
        <taxon>Halovibrio</taxon>
    </lineage>
</organism>
<dbReference type="Gene3D" id="3.30.160.100">
    <property type="entry name" value="Ribosome hibernation promotion factor-like"/>
    <property type="match status" value="1"/>
</dbReference>
<accession>A0A2A2F1W3</accession>
<comment type="similarity">
    <text evidence="2">Belongs to the HPF/YfiA ribosome-associated protein family. Short HPF subfamily.</text>
</comment>
<keyword evidence="1" id="KW-0810">Translation regulation</keyword>
<evidence type="ECO:0000313" key="7">
    <source>
        <dbReference type="Proteomes" id="UP000218896"/>
    </source>
</evidence>
<dbReference type="OrthoDB" id="9795980at2"/>
<comment type="caution">
    <text evidence="6">The sequence shown here is derived from an EMBL/GenBank/DDBJ whole genome shotgun (WGS) entry which is preliminary data.</text>
</comment>
<dbReference type="FunFam" id="3.30.160.100:FF:000001">
    <property type="entry name" value="Ribosome hibernation promoting factor"/>
    <property type="match status" value="1"/>
</dbReference>
<dbReference type="PANTHER" id="PTHR33231">
    <property type="entry name" value="30S RIBOSOMAL PROTEIN"/>
    <property type="match status" value="1"/>
</dbReference>
<evidence type="ECO:0000256" key="4">
    <source>
        <dbReference type="ARBA" id="ARBA00041148"/>
    </source>
</evidence>
<dbReference type="PANTHER" id="PTHR33231:SF1">
    <property type="entry name" value="30S RIBOSOMAL PROTEIN"/>
    <property type="match status" value="1"/>
</dbReference>
<proteinExistence type="inferred from homology"/>